<evidence type="ECO:0000313" key="2">
    <source>
        <dbReference type="Proteomes" id="UP000314294"/>
    </source>
</evidence>
<reference evidence="1 2" key="1">
    <citation type="submission" date="2019-03" db="EMBL/GenBank/DDBJ databases">
        <title>First draft genome of Liparis tanakae, snailfish: a comprehensive survey of snailfish specific genes.</title>
        <authorList>
            <person name="Kim W."/>
            <person name="Song I."/>
            <person name="Jeong J.-H."/>
            <person name="Kim D."/>
            <person name="Kim S."/>
            <person name="Ryu S."/>
            <person name="Song J.Y."/>
            <person name="Lee S.K."/>
        </authorList>
    </citation>
    <scope>NUCLEOTIDE SEQUENCE [LARGE SCALE GENOMIC DNA]</scope>
    <source>
        <tissue evidence="1">Muscle</tissue>
    </source>
</reference>
<keyword evidence="2" id="KW-1185">Reference proteome</keyword>
<dbReference type="Proteomes" id="UP000314294">
    <property type="component" value="Unassembled WGS sequence"/>
</dbReference>
<sequence>MSAVASEISREQRDATANSALGWRRLAMRLLSFDNFMIDGPISHGNTQEVTRLSMRTSSYR</sequence>
<proteinExistence type="predicted"/>
<gene>
    <name evidence="1" type="ORF">EYF80_037777</name>
</gene>
<evidence type="ECO:0000313" key="1">
    <source>
        <dbReference type="EMBL" id="TNN52013.1"/>
    </source>
</evidence>
<name>A0A4Z2GGJ8_9TELE</name>
<dbReference type="EMBL" id="SRLO01000562">
    <property type="protein sequence ID" value="TNN52013.1"/>
    <property type="molecule type" value="Genomic_DNA"/>
</dbReference>
<comment type="caution">
    <text evidence="1">The sequence shown here is derived from an EMBL/GenBank/DDBJ whole genome shotgun (WGS) entry which is preliminary data.</text>
</comment>
<accession>A0A4Z2GGJ8</accession>
<organism evidence="1 2">
    <name type="scientific">Liparis tanakae</name>
    <name type="common">Tanaka's snailfish</name>
    <dbReference type="NCBI Taxonomy" id="230148"/>
    <lineage>
        <taxon>Eukaryota</taxon>
        <taxon>Metazoa</taxon>
        <taxon>Chordata</taxon>
        <taxon>Craniata</taxon>
        <taxon>Vertebrata</taxon>
        <taxon>Euteleostomi</taxon>
        <taxon>Actinopterygii</taxon>
        <taxon>Neopterygii</taxon>
        <taxon>Teleostei</taxon>
        <taxon>Neoteleostei</taxon>
        <taxon>Acanthomorphata</taxon>
        <taxon>Eupercaria</taxon>
        <taxon>Perciformes</taxon>
        <taxon>Cottioidei</taxon>
        <taxon>Cottales</taxon>
        <taxon>Liparidae</taxon>
        <taxon>Liparis</taxon>
    </lineage>
</organism>
<dbReference type="AlphaFoldDB" id="A0A4Z2GGJ8"/>
<protein>
    <submittedName>
        <fullName evidence="1">Uncharacterized protein</fullName>
    </submittedName>
</protein>